<sequence length="339" mass="36388">MKLQRRAALLLAVLIAATGCKNSAVLSQSEAPSSSEAPPSSASAPAVLPLPGIDAESFPRIDGSTANHPLITRIYSEICGISREEAETLVDLDLGSTGSIWQKMLYGDESCLLIVYEPPEEVKEASAAELSRLEIDPIGRDGLVFLANAQNPVESLTVEELRKIYTAQLTDWSEVGGEPGPIQPFQRNSDSGSQTLFMKLLMQGEPPMAPPTELVQQTMGGLIDGVAAFDGSGSALGYSVYYYASLMYGNPNLKLLAVDGVTPSNESIGNQSYPLTNDFYLVIRADEPADSPVRALRDWLLTDEGKRLLEEENYVWARAGMPQQSAGAGNPFESFALPG</sequence>
<dbReference type="InterPro" id="IPR024370">
    <property type="entry name" value="PBP_domain"/>
</dbReference>
<evidence type="ECO:0000259" key="10">
    <source>
        <dbReference type="Pfam" id="PF12849"/>
    </source>
</evidence>
<accession>A0ABR7NEM5</accession>
<keyword evidence="7" id="KW-0564">Palmitate</keyword>
<keyword evidence="5" id="KW-0592">Phosphate transport</keyword>
<dbReference type="EMBL" id="JACRTB010000001">
    <property type="protein sequence ID" value="MBC8574865.1"/>
    <property type="molecule type" value="Genomic_DNA"/>
</dbReference>
<evidence type="ECO:0000313" key="11">
    <source>
        <dbReference type="EMBL" id="MBC8574865.1"/>
    </source>
</evidence>
<dbReference type="RefSeq" id="WP_262398561.1">
    <property type="nucleotide sequence ID" value="NZ_JACRTB010000001.1"/>
</dbReference>
<evidence type="ECO:0000256" key="9">
    <source>
        <dbReference type="SAM" id="SignalP"/>
    </source>
</evidence>
<dbReference type="Proteomes" id="UP000658131">
    <property type="component" value="Unassembled WGS sequence"/>
</dbReference>
<comment type="subcellular location">
    <subcellularLocation>
        <location evidence="2">Cell membrane</location>
        <topology evidence="2">Lipid-anchor</topology>
    </subcellularLocation>
</comment>
<comment type="subunit">
    <text evidence="4">The complex is composed of two ATP-binding proteins (PstB), two transmembrane proteins (PstC and PstA) and a solute-binding protein (PstS).</text>
</comment>
<evidence type="ECO:0000313" key="12">
    <source>
        <dbReference type="Proteomes" id="UP000658131"/>
    </source>
</evidence>
<evidence type="ECO:0000256" key="8">
    <source>
        <dbReference type="ARBA" id="ARBA00023288"/>
    </source>
</evidence>
<dbReference type="InterPro" id="IPR050811">
    <property type="entry name" value="Phosphate_ABC_transporter"/>
</dbReference>
<comment type="similarity">
    <text evidence="3">Belongs to the PstS family.</text>
</comment>
<evidence type="ECO:0000256" key="4">
    <source>
        <dbReference type="ARBA" id="ARBA00011529"/>
    </source>
</evidence>
<dbReference type="Pfam" id="PF12849">
    <property type="entry name" value="PBP_like_2"/>
    <property type="match status" value="1"/>
</dbReference>
<keyword evidence="8" id="KW-0449">Lipoprotein</keyword>
<reference evidence="11 12" key="1">
    <citation type="submission" date="2020-08" db="EMBL/GenBank/DDBJ databases">
        <title>Genome public.</title>
        <authorList>
            <person name="Liu C."/>
            <person name="Sun Q."/>
        </authorList>
    </citation>
    <scope>NUCLEOTIDE SEQUENCE [LARGE SCALE GENOMIC DNA]</scope>
    <source>
        <strain evidence="11 12">BX1</strain>
    </source>
</reference>
<evidence type="ECO:0000256" key="2">
    <source>
        <dbReference type="ARBA" id="ARBA00004193"/>
    </source>
</evidence>
<dbReference type="SUPFAM" id="SSF53850">
    <property type="entry name" value="Periplasmic binding protein-like II"/>
    <property type="match status" value="1"/>
</dbReference>
<evidence type="ECO:0000256" key="6">
    <source>
        <dbReference type="ARBA" id="ARBA00022729"/>
    </source>
</evidence>
<dbReference type="Gene3D" id="3.40.190.10">
    <property type="entry name" value="Periplasmic binding protein-like II"/>
    <property type="match status" value="2"/>
</dbReference>
<evidence type="ECO:0000256" key="1">
    <source>
        <dbReference type="ARBA" id="ARBA00002841"/>
    </source>
</evidence>
<dbReference type="PROSITE" id="PS51257">
    <property type="entry name" value="PROKAR_LIPOPROTEIN"/>
    <property type="match status" value="1"/>
</dbReference>
<comment type="function">
    <text evidence="1">Part of the ABC transporter complex PstSACB involved in phosphate import.</text>
</comment>
<organism evidence="11 12">
    <name type="scientific">Yanshouia hominis</name>
    <dbReference type="NCBI Taxonomy" id="2763673"/>
    <lineage>
        <taxon>Bacteria</taxon>
        <taxon>Bacillati</taxon>
        <taxon>Bacillota</taxon>
        <taxon>Clostridia</taxon>
        <taxon>Eubacteriales</taxon>
        <taxon>Oscillospiraceae</taxon>
        <taxon>Yanshouia</taxon>
    </lineage>
</organism>
<evidence type="ECO:0000256" key="5">
    <source>
        <dbReference type="ARBA" id="ARBA00022592"/>
    </source>
</evidence>
<evidence type="ECO:0000256" key="3">
    <source>
        <dbReference type="ARBA" id="ARBA00008725"/>
    </source>
</evidence>
<dbReference type="PANTHER" id="PTHR30570">
    <property type="entry name" value="PERIPLASMIC PHOSPHATE BINDING COMPONENT OF PHOSPHATE ABC TRANSPORTER"/>
    <property type="match status" value="1"/>
</dbReference>
<name>A0ABR7NEM5_9FIRM</name>
<evidence type="ECO:0000256" key="7">
    <source>
        <dbReference type="ARBA" id="ARBA00023139"/>
    </source>
</evidence>
<keyword evidence="12" id="KW-1185">Reference proteome</keyword>
<proteinExistence type="inferred from homology"/>
<feature type="domain" description="PBP" evidence="10">
    <location>
        <begin position="113"/>
        <end position="303"/>
    </location>
</feature>
<dbReference type="PANTHER" id="PTHR30570:SF1">
    <property type="entry name" value="PHOSPHATE-BINDING PROTEIN PSTS"/>
    <property type="match status" value="1"/>
</dbReference>
<comment type="caution">
    <text evidence="11">The sequence shown here is derived from an EMBL/GenBank/DDBJ whole genome shotgun (WGS) entry which is preliminary data.</text>
</comment>
<keyword evidence="5" id="KW-0813">Transport</keyword>
<protein>
    <submittedName>
        <fullName evidence="11">Substrate-binding domain-containing protein</fullName>
    </submittedName>
</protein>
<gene>
    <name evidence="11" type="ORF">H8717_00360</name>
</gene>
<feature type="signal peptide" evidence="9">
    <location>
        <begin position="1"/>
        <end position="23"/>
    </location>
</feature>
<keyword evidence="6 9" id="KW-0732">Signal</keyword>
<feature type="chain" id="PRO_5045203298" evidence="9">
    <location>
        <begin position="24"/>
        <end position="339"/>
    </location>
</feature>